<feature type="transmembrane region" description="Helical" evidence="1">
    <location>
        <begin position="398"/>
        <end position="418"/>
    </location>
</feature>
<reference evidence="2" key="1">
    <citation type="journal article" date="2014" name="Int. J. Syst. Evol. Microbiol.">
        <title>Complete genome sequence of Corynebacterium casei LMG S-19264T (=DSM 44701T), isolated from a smear-ripened cheese.</title>
        <authorList>
            <consortium name="US DOE Joint Genome Institute (JGI-PGF)"/>
            <person name="Walter F."/>
            <person name="Albersmeier A."/>
            <person name="Kalinowski J."/>
            <person name="Ruckert C."/>
        </authorList>
    </citation>
    <scope>NUCLEOTIDE SEQUENCE</scope>
    <source>
        <strain evidence="2">CGMCC 1.6293</strain>
    </source>
</reference>
<feature type="transmembrane region" description="Helical" evidence="1">
    <location>
        <begin position="35"/>
        <end position="54"/>
    </location>
</feature>
<dbReference type="EMBL" id="BMLF01000002">
    <property type="protein sequence ID" value="GGM09529.1"/>
    <property type="molecule type" value="Genomic_DNA"/>
</dbReference>
<feature type="transmembrane region" description="Helical" evidence="1">
    <location>
        <begin position="363"/>
        <end position="386"/>
    </location>
</feature>
<dbReference type="RefSeq" id="WP_036539134.1">
    <property type="nucleotide sequence ID" value="NZ_BMLF01000002.1"/>
</dbReference>
<dbReference type="AlphaFoldDB" id="A0A917T3G2"/>
<proteinExistence type="predicted"/>
<evidence type="ECO:0000256" key="1">
    <source>
        <dbReference type="SAM" id="Phobius"/>
    </source>
</evidence>
<feature type="transmembrane region" description="Helical" evidence="1">
    <location>
        <begin position="181"/>
        <end position="204"/>
    </location>
</feature>
<feature type="transmembrane region" description="Helical" evidence="1">
    <location>
        <begin position="424"/>
        <end position="443"/>
    </location>
</feature>
<feature type="transmembrane region" description="Helical" evidence="1">
    <location>
        <begin position="280"/>
        <end position="300"/>
    </location>
</feature>
<feature type="transmembrane region" description="Helical" evidence="1">
    <location>
        <begin position="216"/>
        <end position="235"/>
    </location>
</feature>
<feature type="transmembrane region" description="Helical" evidence="1">
    <location>
        <begin position="256"/>
        <end position="274"/>
    </location>
</feature>
<keyword evidence="1" id="KW-0472">Membrane</keyword>
<feature type="transmembrane region" description="Helical" evidence="1">
    <location>
        <begin position="140"/>
        <end position="161"/>
    </location>
</feature>
<dbReference type="Proteomes" id="UP000649829">
    <property type="component" value="Unassembled WGS sequence"/>
</dbReference>
<keyword evidence="3" id="KW-1185">Reference proteome</keyword>
<feature type="transmembrane region" description="Helical" evidence="1">
    <location>
        <begin position="450"/>
        <end position="471"/>
    </location>
</feature>
<protein>
    <submittedName>
        <fullName evidence="2">Uncharacterized protein</fullName>
    </submittedName>
</protein>
<feature type="transmembrane region" description="Helical" evidence="1">
    <location>
        <begin position="61"/>
        <end position="77"/>
    </location>
</feature>
<keyword evidence="1" id="KW-1133">Transmembrane helix</keyword>
<organism evidence="2 3">
    <name type="scientific">Pseudooceanicola nanhaiensis</name>
    <dbReference type="NCBI Taxonomy" id="375761"/>
    <lineage>
        <taxon>Bacteria</taxon>
        <taxon>Pseudomonadati</taxon>
        <taxon>Pseudomonadota</taxon>
        <taxon>Alphaproteobacteria</taxon>
        <taxon>Rhodobacterales</taxon>
        <taxon>Paracoccaceae</taxon>
        <taxon>Pseudooceanicola</taxon>
    </lineage>
</organism>
<sequence>MSGPAPQPGLDIRLTGPVIVALTALVAVSQLGGPAWAGLAAAGLYPFLILLLMPRVRRTRLIFPALAVVLTIAALATRPDWPGTILSALDRAAFIAAFFSALTSLRHAADGSPAIRTCGMYLAHQPPGRRYIALSAGGQMFALLLNYGAIALLGSLATAAAREESDPEIRQHRMRRMLLAVQRGFISMLPWSPLAFAVAIMSSLIPGVTYGRTLPYAIFTSVLLVAIGWALDTLFKPRLARAAPPQARGEGETWRALLPLGGLLVLLMTVALTLHETTGARITAIMLVVVPAIAALWFTVQGPEGARLRHGAQRVRAYVGLDLPRYRDEVLLLSLAGYIGSVGAVLLTPLIEQTGFDLHVLPGWAVLVAVVWLMPLTGQLGMNPILSATLIYPFVPDAAVLGVTPTAVFIAFTGGWALSGSNSPFAATTLLLGNFAGISAFRVGWQWNGVYTICCGVALSLWVAAMALFGLG</sequence>
<evidence type="ECO:0000313" key="2">
    <source>
        <dbReference type="EMBL" id="GGM09529.1"/>
    </source>
</evidence>
<feature type="transmembrane region" description="Helical" evidence="1">
    <location>
        <begin position="330"/>
        <end position="351"/>
    </location>
</feature>
<name>A0A917T3G2_9RHOB</name>
<gene>
    <name evidence="2" type="ORF">GCM10011534_34390</name>
</gene>
<evidence type="ECO:0000313" key="3">
    <source>
        <dbReference type="Proteomes" id="UP000649829"/>
    </source>
</evidence>
<comment type="caution">
    <text evidence="2">The sequence shown here is derived from an EMBL/GenBank/DDBJ whole genome shotgun (WGS) entry which is preliminary data.</text>
</comment>
<accession>A0A917T3G2</accession>
<reference evidence="2" key="2">
    <citation type="submission" date="2020-09" db="EMBL/GenBank/DDBJ databases">
        <authorList>
            <person name="Sun Q."/>
            <person name="Zhou Y."/>
        </authorList>
    </citation>
    <scope>NUCLEOTIDE SEQUENCE</scope>
    <source>
        <strain evidence="2">CGMCC 1.6293</strain>
    </source>
</reference>
<keyword evidence="1" id="KW-0812">Transmembrane</keyword>